<evidence type="ECO:0000313" key="2">
    <source>
        <dbReference type="EMBL" id="KAK8501943.1"/>
    </source>
</evidence>
<comment type="caution">
    <text evidence="2">The sequence shown here is derived from an EMBL/GenBank/DDBJ whole genome shotgun (WGS) entry which is preliminary data.</text>
</comment>
<dbReference type="EMBL" id="JBBPBM010000179">
    <property type="protein sequence ID" value="KAK8501943.1"/>
    <property type="molecule type" value="Genomic_DNA"/>
</dbReference>
<evidence type="ECO:0000313" key="3">
    <source>
        <dbReference type="Proteomes" id="UP001472677"/>
    </source>
</evidence>
<protein>
    <recommendedName>
        <fullName evidence="1">Reverse transcriptase zinc-binding domain-containing protein</fullName>
    </recommendedName>
</protein>
<accession>A0ABR2B511</accession>
<dbReference type="Pfam" id="PF13966">
    <property type="entry name" value="zf-RVT"/>
    <property type="match status" value="1"/>
</dbReference>
<evidence type="ECO:0000259" key="1">
    <source>
        <dbReference type="Pfam" id="PF13966"/>
    </source>
</evidence>
<gene>
    <name evidence="2" type="ORF">V6N12_019681</name>
</gene>
<organism evidence="2 3">
    <name type="scientific">Hibiscus sabdariffa</name>
    <name type="common">roselle</name>
    <dbReference type="NCBI Taxonomy" id="183260"/>
    <lineage>
        <taxon>Eukaryota</taxon>
        <taxon>Viridiplantae</taxon>
        <taxon>Streptophyta</taxon>
        <taxon>Embryophyta</taxon>
        <taxon>Tracheophyta</taxon>
        <taxon>Spermatophyta</taxon>
        <taxon>Magnoliopsida</taxon>
        <taxon>eudicotyledons</taxon>
        <taxon>Gunneridae</taxon>
        <taxon>Pentapetalae</taxon>
        <taxon>rosids</taxon>
        <taxon>malvids</taxon>
        <taxon>Malvales</taxon>
        <taxon>Malvaceae</taxon>
        <taxon>Malvoideae</taxon>
        <taxon>Hibiscus</taxon>
    </lineage>
</organism>
<dbReference type="InterPro" id="IPR026960">
    <property type="entry name" value="RVT-Znf"/>
</dbReference>
<dbReference type="Proteomes" id="UP001472677">
    <property type="component" value="Unassembled WGS sequence"/>
</dbReference>
<feature type="domain" description="Reverse transcriptase zinc-binding" evidence="1">
    <location>
        <begin position="54"/>
        <end position="140"/>
    </location>
</feature>
<keyword evidence="3" id="KW-1185">Reference proteome</keyword>
<name>A0ABR2B511_9ROSI</name>
<sequence length="180" mass="21220">MMADMVTVTGEWDWDRLRDLLPSTVLEYMAATPPPLACLGDDVPGWRWDEKRQFQVSLAYEDLMDVGERRRASIWSKIWSLRVPQRVRVFMWITTYRRHLTNVERVRRHIVSSDVCSLCHGGPEDIDHVLRFCKQACELWRCVLGQEVANSFDELPFDEWLHGNITGRLVIDIEREEWGM</sequence>
<proteinExistence type="predicted"/>
<reference evidence="2 3" key="1">
    <citation type="journal article" date="2024" name="G3 (Bethesda)">
        <title>Genome assembly of Hibiscus sabdariffa L. provides insights into metabolisms of medicinal natural products.</title>
        <authorList>
            <person name="Kim T."/>
        </authorList>
    </citation>
    <scope>NUCLEOTIDE SEQUENCE [LARGE SCALE GENOMIC DNA]</scope>
    <source>
        <strain evidence="2">TK-2024</strain>
        <tissue evidence="2">Old leaves</tissue>
    </source>
</reference>